<dbReference type="GO" id="GO:0003697">
    <property type="term" value="F:single-stranded DNA binding"/>
    <property type="evidence" value="ECO:0007669"/>
    <property type="project" value="UniProtKB-ARBA"/>
</dbReference>
<dbReference type="SUPFAM" id="SSF52540">
    <property type="entry name" value="P-loop containing nucleoside triphosphate hydrolases"/>
    <property type="match status" value="2"/>
</dbReference>
<comment type="similarity">
    <text evidence="14">Belongs to the helicase family. PIF1 subfamily.</text>
</comment>
<dbReference type="InterPro" id="IPR049163">
    <property type="entry name" value="Pif1-like_2B_dom"/>
</dbReference>
<comment type="function">
    <text evidence="14">DNA-dependent ATPase and 5'-3' DNA helicase required for the maintenance of both mitochondrial and nuclear genome stability.</text>
</comment>
<evidence type="ECO:0000256" key="1">
    <source>
        <dbReference type="ARBA" id="ARBA00001946"/>
    </source>
</evidence>
<dbReference type="EC" id="5.6.2.3" evidence="14"/>
<evidence type="ECO:0000256" key="3">
    <source>
        <dbReference type="ARBA" id="ARBA00022741"/>
    </source>
</evidence>
<dbReference type="InterPro" id="IPR003593">
    <property type="entry name" value="AAA+_ATPase"/>
</dbReference>
<evidence type="ECO:0000313" key="17">
    <source>
        <dbReference type="EMBL" id="KND04641.1"/>
    </source>
</evidence>
<evidence type="ECO:0000256" key="6">
    <source>
        <dbReference type="ARBA" id="ARBA00022806"/>
    </source>
</evidence>
<keyword evidence="3 14" id="KW-0547">Nucleotide-binding</keyword>
<dbReference type="eggNOG" id="KOG0987">
    <property type="taxonomic scope" value="Eukaryota"/>
</dbReference>
<dbReference type="CDD" id="cd18809">
    <property type="entry name" value="SF1_C_RecD"/>
    <property type="match status" value="1"/>
</dbReference>
<dbReference type="AlphaFoldDB" id="A0A0L0HTH8"/>
<keyword evidence="18" id="KW-1185">Reference proteome</keyword>
<dbReference type="InterPro" id="IPR051055">
    <property type="entry name" value="PIF1_helicase"/>
</dbReference>
<keyword evidence="7 14" id="KW-0067">ATP-binding</keyword>
<evidence type="ECO:0000256" key="14">
    <source>
        <dbReference type="HAMAP-Rule" id="MF_03176"/>
    </source>
</evidence>
<dbReference type="GO" id="GO:0043139">
    <property type="term" value="F:5'-3' DNA helicase activity"/>
    <property type="evidence" value="ECO:0007669"/>
    <property type="project" value="UniProtKB-UniRule"/>
</dbReference>
<feature type="compositionally biased region" description="Basic and acidic residues" evidence="15">
    <location>
        <begin position="28"/>
        <end position="37"/>
    </location>
</feature>
<evidence type="ECO:0000256" key="15">
    <source>
        <dbReference type="SAM" id="MobiDB-lite"/>
    </source>
</evidence>
<comment type="caution">
    <text evidence="14">Lacks conserved residue(s) required for the propagation of feature annotation.</text>
</comment>
<evidence type="ECO:0000256" key="7">
    <source>
        <dbReference type="ARBA" id="ARBA00022840"/>
    </source>
</evidence>
<dbReference type="FunFam" id="3.40.50.300:FF:001226">
    <property type="entry name" value="ATP-dependent DNA helicase PIF1"/>
    <property type="match status" value="1"/>
</dbReference>
<evidence type="ECO:0000256" key="2">
    <source>
        <dbReference type="ARBA" id="ARBA00004604"/>
    </source>
</evidence>
<keyword evidence="12 14" id="KW-0413">Isomerase</keyword>
<accession>A0A0L0HTH8</accession>
<keyword evidence="5 14" id="KW-0378">Hydrolase</keyword>
<dbReference type="InParanoid" id="A0A0L0HTH8"/>
<dbReference type="GO" id="GO:0000723">
    <property type="term" value="P:telomere maintenance"/>
    <property type="evidence" value="ECO:0007669"/>
    <property type="project" value="InterPro"/>
</dbReference>
<feature type="binding site" evidence="14">
    <location>
        <begin position="249"/>
        <end position="256"/>
    </location>
    <ligand>
        <name>ATP</name>
        <dbReference type="ChEBI" id="CHEBI:30616"/>
    </ligand>
</feature>
<dbReference type="PANTHER" id="PTHR47642:SF5">
    <property type="entry name" value="ATP-DEPENDENT DNA HELICASE"/>
    <property type="match status" value="1"/>
</dbReference>
<evidence type="ECO:0000256" key="12">
    <source>
        <dbReference type="ARBA" id="ARBA00023235"/>
    </source>
</evidence>
<comment type="cofactor">
    <cofactor evidence="1 14">
        <name>Mg(2+)</name>
        <dbReference type="ChEBI" id="CHEBI:18420"/>
    </cofactor>
</comment>
<feature type="domain" description="AAA+ ATPase" evidence="16">
    <location>
        <begin position="241"/>
        <end position="536"/>
    </location>
</feature>
<evidence type="ECO:0000256" key="13">
    <source>
        <dbReference type="ARBA" id="ARBA00023242"/>
    </source>
</evidence>
<dbReference type="Pfam" id="PF21530">
    <property type="entry name" value="Pif1_2B_dom"/>
    <property type="match status" value="1"/>
</dbReference>
<dbReference type="OMA" id="VRFCFES"/>
<evidence type="ECO:0000313" key="18">
    <source>
        <dbReference type="Proteomes" id="UP000053201"/>
    </source>
</evidence>
<evidence type="ECO:0000256" key="8">
    <source>
        <dbReference type="ARBA" id="ARBA00023125"/>
    </source>
</evidence>
<dbReference type="SMART" id="SM00382">
    <property type="entry name" value="AAA"/>
    <property type="match status" value="1"/>
</dbReference>
<reference evidence="17 18" key="1">
    <citation type="submission" date="2009-08" db="EMBL/GenBank/DDBJ databases">
        <title>The Genome Sequence of Spizellomyces punctatus strain DAOM BR117.</title>
        <authorList>
            <consortium name="The Broad Institute Genome Sequencing Platform"/>
            <person name="Russ C."/>
            <person name="Cuomo C."/>
            <person name="Shea T."/>
            <person name="Young S.K."/>
            <person name="Zeng Q."/>
            <person name="Koehrsen M."/>
            <person name="Haas B."/>
            <person name="Borodovsky M."/>
            <person name="Guigo R."/>
            <person name="Alvarado L."/>
            <person name="Berlin A."/>
            <person name="Bochicchio J."/>
            <person name="Borenstein D."/>
            <person name="Chapman S."/>
            <person name="Chen Z."/>
            <person name="Engels R."/>
            <person name="Freedman E."/>
            <person name="Gellesch M."/>
            <person name="Goldberg J."/>
            <person name="Griggs A."/>
            <person name="Gujja S."/>
            <person name="Heiman D."/>
            <person name="Hepburn T."/>
            <person name="Howarth C."/>
            <person name="Jen D."/>
            <person name="Larson L."/>
            <person name="Lewis B."/>
            <person name="Mehta T."/>
            <person name="Park D."/>
            <person name="Pearson M."/>
            <person name="Roberts A."/>
            <person name="Saif S."/>
            <person name="Shenoy N."/>
            <person name="Sisk P."/>
            <person name="Stolte C."/>
            <person name="Sykes S."/>
            <person name="Thomson T."/>
            <person name="Walk T."/>
            <person name="White J."/>
            <person name="Yandava C."/>
            <person name="Burger G."/>
            <person name="Gray M.W."/>
            <person name="Holland P.W.H."/>
            <person name="King N."/>
            <person name="Lang F.B.F."/>
            <person name="Roger A.J."/>
            <person name="Ruiz-Trillo I."/>
            <person name="Lander E."/>
            <person name="Nusbaum C."/>
        </authorList>
    </citation>
    <scope>NUCLEOTIDE SEQUENCE [LARGE SCALE GENOMIC DNA]</scope>
    <source>
        <strain evidence="17 18">DAOM BR117</strain>
    </source>
</reference>
<keyword evidence="6 14" id="KW-0347">Helicase</keyword>
<dbReference type="GO" id="GO:0005524">
    <property type="term" value="F:ATP binding"/>
    <property type="evidence" value="ECO:0007669"/>
    <property type="project" value="UniProtKB-UniRule"/>
</dbReference>
<feature type="region of interest" description="Disordered" evidence="15">
    <location>
        <begin position="1"/>
        <end position="76"/>
    </location>
</feature>
<dbReference type="GO" id="GO:0016887">
    <property type="term" value="F:ATP hydrolysis activity"/>
    <property type="evidence" value="ECO:0007669"/>
    <property type="project" value="RHEA"/>
</dbReference>
<name>A0A0L0HTH8_SPIPD</name>
<evidence type="ECO:0000256" key="4">
    <source>
        <dbReference type="ARBA" id="ARBA00022763"/>
    </source>
</evidence>
<dbReference type="GO" id="GO:0006310">
    <property type="term" value="P:DNA recombination"/>
    <property type="evidence" value="ECO:0007669"/>
    <property type="project" value="UniProtKB-UniRule"/>
</dbReference>
<keyword evidence="10 14" id="KW-0233">DNA recombination</keyword>
<evidence type="ECO:0000256" key="9">
    <source>
        <dbReference type="ARBA" id="ARBA00023128"/>
    </source>
</evidence>
<dbReference type="VEuPathDB" id="FungiDB:SPPG_00357"/>
<sequence length="642" mass="70076">MPNPRDIGFKQLVLDFSAKPGKMPPSSENEKKQEKKQSPLSSSSSLVDRTAASPTSRFSPYVSRIPPTISGGALEHRGRNASLGLKKSASGSKMVIDLTGDENRHTDPLLSVQYSSNIPGEGAGTLVNLTTEGLTASVIPSKPDLAAYKYAPSNATSMSSGWSQSTSTTVASTTMTRLIGASTAASSSSRFKHREVELSKHFLKNTLGQDGRTRLNVASTAKSTIQLSEEQENVAKLVVDGQESIFFTGSAGTGKSVLLRELIKRLQSKYAKEEIAITASTGIAACNIGGITLHSFSGCGIAKETAAVLAQRVIANNRSSTRWRSTKVLIIDEVSMVEGDFFDKLEYVARSVRRSQKPFGGVQLVICGDFLQLPPVSKNARYAFEATSWGNCVKRTIQLNHVFRQRDSTFVNLLNEMRIGVVSPESEKVLRNLSRELRFEDGLEATQLFALRNQVDQANAARLANLPGQSKIFKAQDHAKTEADRAKLKDFMAPAVLELKLGAQVMLIKNLDEKLVNGSLGRVASFEEKTGYPVIEFIINGSPKYMEITNDDWTLEVPGQGVVASRNQVPLILAYSMSIHKSQGQTLERVKVDLGRVFENGQAYVALSRATSLEGLQVLNYSRNKVRVDRRVVEFHKKLGTV</sequence>
<keyword evidence="13 14" id="KW-0539">Nucleus</keyword>
<comment type="subcellular location">
    <subcellularLocation>
        <location evidence="2">Nucleus</location>
        <location evidence="2">Nucleolus</location>
    </subcellularLocation>
    <subcellularLocation>
        <location evidence="14">Nucleus</location>
    </subcellularLocation>
    <subcellularLocation>
        <location evidence="14">Mitochondrion</location>
    </subcellularLocation>
</comment>
<keyword evidence="9 14" id="KW-0496">Mitochondrion</keyword>
<dbReference type="InterPro" id="IPR010285">
    <property type="entry name" value="DNA_helicase_pif1-like_DEAD"/>
</dbReference>
<protein>
    <recommendedName>
        <fullName evidence="14">ATP-dependent DNA helicase PIF1</fullName>
        <ecNumber evidence="14">5.6.2.3</ecNumber>
    </recommendedName>
    <alternativeName>
        <fullName evidence="14">DNA 5'-3' helicase PIF1</fullName>
    </alternativeName>
    <alternativeName>
        <fullName evidence="14">DNA repair and recombination helicase PIF1</fullName>
    </alternativeName>
</protein>
<dbReference type="InterPro" id="IPR027417">
    <property type="entry name" value="P-loop_NTPase"/>
</dbReference>
<dbReference type="HAMAP" id="MF_03176">
    <property type="entry name" value="PIF1"/>
    <property type="match status" value="1"/>
</dbReference>
<dbReference type="Gene3D" id="3.40.50.300">
    <property type="entry name" value="P-loop containing nucleotide triphosphate hydrolases"/>
    <property type="match status" value="2"/>
</dbReference>
<dbReference type="GeneID" id="27684090"/>
<dbReference type="STRING" id="645134.A0A0L0HTH8"/>
<organism evidence="17 18">
    <name type="scientific">Spizellomyces punctatus (strain DAOM BR117)</name>
    <dbReference type="NCBI Taxonomy" id="645134"/>
    <lineage>
        <taxon>Eukaryota</taxon>
        <taxon>Fungi</taxon>
        <taxon>Fungi incertae sedis</taxon>
        <taxon>Chytridiomycota</taxon>
        <taxon>Chytridiomycota incertae sedis</taxon>
        <taxon>Chytridiomycetes</taxon>
        <taxon>Spizellomycetales</taxon>
        <taxon>Spizellomycetaceae</taxon>
        <taxon>Spizellomyces</taxon>
    </lineage>
</organism>
<dbReference type="PANTHER" id="PTHR47642">
    <property type="entry name" value="ATP-DEPENDENT DNA HELICASE"/>
    <property type="match status" value="1"/>
</dbReference>
<dbReference type="OrthoDB" id="2126220at2759"/>
<keyword evidence="11 14" id="KW-0234">DNA repair</keyword>
<dbReference type="GO" id="GO:0006281">
    <property type="term" value="P:DNA repair"/>
    <property type="evidence" value="ECO:0007669"/>
    <property type="project" value="UniProtKB-UniRule"/>
</dbReference>
<dbReference type="GO" id="GO:0005739">
    <property type="term" value="C:mitochondrion"/>
    <property type="evidence" value="ECO:0007669"/>
    <property type="project" value="UniProtKB-SubCell"/>
</dbReference>
<proteinExistence type="inferred from homology"/>
<evidence type="ECO:0000256" key="10">
    <source>
        <dbReference type="ARBA" id="ARBA00023172"/>
    </source>
</evidence>
<evidence type="ECO:0000256" key="11">
    <source>
        <dbReference type="ARBA" id="ARBA00023204"/>
    </source>
</evidence>
<evidence type="ECO:0000256" key="5">
    <source>
        <dbReference type="ARBA" id="ARBA00022801"/>
    </source>
</evidence>
<dbReference type="InterPro" id="IPR048293">
    <property type="entry name" value="PIF1_RRM3_pfh1"/>
</dbReference>
<dbReference type="FunCoup" id="A0A0L0HTH8">
    <property type="interactions" value="219"/>
</dbReference>
<comment type="catalytic activity">
    <reaction evidence="14">
        <text>ATP + H2O = ADP + phosphate + H(+)</text>
        <dbReference type="Rhea" id="RHEA:13065"/>
        <dbReference type="ChEBI" id="CHEBI:15377"/>
        <dbReference type="ChEBI" id="CHEBI:15378"/>
        <dbReference type="ChEBI" id="CHEBI:30616"/>
        <dbReference type="ChEBI" id="CHEBI:43474"/>
        <dbReference type="ChEBI" id="CHEBI:456216"/>
        <dbReference type="EC" id="5.6.2.3"/>
    </reaction>
</comment>
<dbReference type="GO" id="GO:0005730">
    <property type="term" value="C:nucleolus"/>
    <property type="evidence" value="ECO:0007669"/>
    <property type="project" value="UniProtKB-SubCell"/>
</dbReference>
<dbReference type="Pfam" id="PF05970">
    <property type="entry name" value="PIF1"/>
    <property type="match status" value="1"/>
</dbReference>
<keyword evidence="8 14" id="KW-0238">DNA-binding</keyword>
<dbReference type="EMBL" id="KQ257450">
    <property type="protein sequence ID" value="KND04641.1"/>
    <property type="molecule type" value="Genomic_DNA"/>
</dbReference>
<dbReference type="CDD" id="cd18037">
    <property type="entry name" value="DEXSc_Pif1_like"/>
    <property type="match status" value="1"/>
</dbReference>
<gene>
    <name evidence="14" type="primary">PIF1</name>
    <name evidence="17" type="ORF">SPPG_00357</name>
</gene>
<dbReference type="Proteomes" id="UP000053201">
    <property type="component" value="Unassembled WGS sequence"/>
</dbReference>
<keyword evidence="4 14" id="KW-0227">DNA damage</keyword>
<comment type="subunit">
    <text evidence="14">Monomer.</text>
</comment>
<evidence type="ECO:0000259" key="16">
    <source>
        <dbReference type="SMART" id="SM00382"/>
    </source>
</evidence>
<dbReference type="RefSeq" id="XP_016612680.1">
    <property type="nucleotide sequence ID" value="XM_016748686.1"/>
</dbReference>